<reference evidence="1 2" key="1">
    <citation type="submission" date="2015-09" db="EMBL/GenBank/DDBJ databases">
        <title>Sorangium comparison.</title>
        <authorList>
            <person name="Zaburannyi N."/>
            <person name="Bunk B."/>
            <person name="Overmann J."/>
            <person name="Mueller R."/>
        </authorList>
    </citation>
    <scope>NUCLEOTIDE SEQUENCE [LARGE SCALE GENOMIC DNA]</scope>
    <source>
        <strain evidence="1 2">So ce836</strain>
    </source>
</reference>
<accession>A0A4P2QL33</accession>
<dbReference type="EMBL" id="CP012672">
    <property type="protein sequence ID" value="AUX30183.1"/>
    <property type="molecule type" value="Genomic_DNA"/>
</dbReference>
<dbReference type="AlphaFoldDB" id="A0A4P2QL33"/>
<sequence>MRGAIVRGAMGRVSALAWGTAVAARLAARVVAAAFVTSVVAARLAARVVAAAFVTSVVVAPVAEAAPRDLAVVGLLADLEKMVEVQQSLGWTIDRYEIDEIMSPALMSVCSTTAETRAAALAALDRRIVELGGPVEEAFRRRGGDLDEVADLLFATRVRALLAEAMRRASGAGDAPAECPFWLRPAPAFRGRETDAYRTTLNLEGGGIAVLEGAGGRVLPGAGGSARLLLGRGLDERWTFLAGGEFGGTAQFEQTETKTRFPISFVAALPMVLRYRARTWHYEGELASLAYFTQDDLRVSPGLRAGALVGVSSLRMRGIMPWAGLGLAVEHVIETHRRPAQWNLKGGARVGFDWDF</sequence>
<protein>
    <submittedName>
        <fullName evidence="1">Uncharacterized protein</fullName>
    </submittedName>
</protein>
<dbReference type="Proteomes" id="UP000295497">
    <property type="component" value="Chromosome"/>
</dbReference>
<evidence type="ECO:0000313" key="2">
    <source>
        <dbReference type="Proteomes" id="UP000295497"/>
    </source>
</evidence>
<name>A0A4P2QL33_SORCE</name>
<proteinExistence type="predicted"/>
<gene>
    <name evidence="1" type="ORF">SOCE836_022810</name>
</gene>
<organism evidence="1 2">
    <name type="scientific">Sorangium cellulosum</name>
    <name type="common">Polyangium cellulosum</name>
    <dbReference type="NCBI Taxonomy" id="56"/>
    <lineage>
        <taxon>Bacteria</taxon>
        <taxon>Pseudomonadati</taxon>
        <taxon>Myxococcota</taxon>
        <taxon>Polyangia</taxon>
        <taxon>Polyangiales</taxon>
        <taxon>Polyangiaceae</taxon>
        <taxon>Sorangium</taxon>
    </lineage>
</organism>
<evidence type="ECO:0000313" key="1">
    <source>
        <dbReference type="EMBL" id="AUX30183.1"/>
    </source>
</evidence>